<accession>A0A3B0XAT8</accession>
<gene>
    <name evidence="2" type="ORF">MNBD_GAMMA10-1347</name>
</gene>
<name>A0A3B0XAT8_9ZZZZ</name>
<protein>
    <recommendedName>
        <fullName evidence="3">ABC transporter substrate-binding protein</fullName>
    </recommendedName>
</protein>
<reference evidence="2" key="1">
    <citation type="submission" date="2018-06" db="EMBL/GenBank/DDBJ databases">
        <authorList>
            <person name="Zhirakovskaya E."/>
        </authorList>
    </citation>
    <scope>NUCLEOTIDE SEQUENCE</scope>
</reference>
<evidence type="ECO:0008006" key="3">
    <source>
        <dbReference type="Google" id="ProtNLM"/>
    </source>
</evidence>
<dbReference type="PANTHER" id="PTHR35271">
    <property type="entry name" value="ABC TRANSPORTER, SUBSTRATE-BINDING LIPOPROTEIN-RELATED"/>
    <property type="match status" value="1"/>
</dbReference>
<dbReference type="Gene3D" id="3.40.50.2300">
    <property type="match status" value="2"/>
</dbReference>
<feature type="region of interest" description="Disordered" evidence="1">
    <location>
        <begin position="22"/>
        <end position="67"/>
    </location>
</feature>
<dbReference type="AlphaFoldDB" id="A0A3B0XAT8"/>
<sequence>MMFVSMLLISCTAETKKSASARQQGISAADSDVTKVPGDISGDISPDDEHRSIKSVQIKKTQDGKSAVPIPERKRVHVLLSSSSKSYQQLAMQLADARNVEVVEMTLSGDPAQDNATVKDIQASDVSQIVAIGLKAAQSVKSITDKQIIFAQVVNYRDYDLVTHNFKGVSALPSPEKLFKDWKALSPRLSKVVVVVGRNLHSYLAQATKAAKAQGIELIIKQVSSDKEFVYRSKNIQRDIQGQWILPDSRVLSSKALKEVMAYGSRRGRQIVVFSPKLLSFGGLFCVSPDIEAIAAGILLRLKQSERKAGIQGDGILPVMSHTMVINQNIAKQLNLIIPPDYRVYINGE</sequence>
<evidence type="ECO:0000256" key="1">
    <source>
        <dbReference type="SAM" id="MobiDB-lite"/>
    </source>
</evidence>
<dbReference type="InterPro" id="IPR007487">
    <property type="entry name" value="ABC_transpt-TYRBP-like"/>
</dbReference>
<evidence type="ECO:0000313" key="2">
    <source>
        <dbReference type="EMBL" id="VAW65425.1"/>
    </source>
</evidence>
<dbReference type="PANTHER" id="PTHR35271:SF1">
    <property type="entry name" value="ABC TRANSPORTER, SUBSTRATE-BINDING LIPOPROTEIN"/>
    <property type="match status" value="1"/>
</dbReference>
<proteinExistence type="predicted"/>
<organism evidence="2">
    <name type="scientific">hydrothermal vent metagenome</name>
    <dbReference type="NCBI Taxonomy" id="652676"/>
    <lineage>
        <taxon>unclassified sequences</taxon>
        <taxon>metagenomes</taxon>
        <taxon>ecological metagenomes</taxon>
    </lineage>
</organism>
<dbReference type="EMBL" id="UOFJ01000179">
    <property type="protein sequence ID" value="VAW65425.1"/>
    <property type="molecule type" value="Genomic_DNA"/>
</dbReference>